<sequence>MPNDRNPNGGQTDSNDVILVVDDHPVVFAGIRLLIEETRATVIHNAQSFSEAFRLCRLRRPAIVIVDLAMGAGALAGLSFIRRLRRYDESVPILVLSMYDDPRIAHEALKVGADGYVVKDASNDEIAISLETVREGLPYVSRVLASDLAFLRNRQPKSLDLEALSPRERFILSLLAEGKSYAQIADNLALSYKAVAHICNRLKPKLGVQSLQELVHFAVQHFPVTPNVARPTAKGSKKTG</sequence>
<dbReference type="PANTHER" id="PTHR43214">
    <property type="entry name" value="TWO-COMPONENT RESPONSE REGULATOR"/>
    <property type="match status" value="1"/>
</dbReference>
<keyword evidence="2" id="KW-0238">DNA-binding</keyword>
<accession>A0A0A8K1Q1</accession>
<evidence type="ECO:0000313" key="7">
    <source>
        <dbReference type="EMBL" id="BAQ15904.1"/>
    </source>
</evidence>
<gene>
    <name evidence="7" type="ORF">GL4_0436</name>
</gene>
<dbReference type="SMART" id="SM00421">
    <property type="entry name" value="HTH_LUXR"/>
    <property type="match status" value="1"/>
</dbReference>
<dbReference type="InterPro" id="IPR001789">
    <property type="entry name" value="Sig_transdc_resp-reg_receiver"/>
</dbReference>
<dbReference type="OrthoDB" id="9814495at2"/>
<dbReference type="Pfam" id="PF00196">
    <property type="entry name" value="GerE"/>
    <property type="match status" value="1"/>
</dbReference>
<feature type="domain" description="Response regulatory" evidence="6">
    <location>
        <begin position="17"/>
        <end position="134"/>
    </location>
</feature>
<dbReference type="SUPFAM" id="SSF46894">
    <property type="entry name" value="C-terminal effector domain of the bipartite response regulators"/>
    <property type="match status" value="1"/>
</dbReference>
<dbReference type="GO" id="GO:0000160">
    <property type="term" value="P:phosphorelay signal transduction system"/>
    <property type="evidence" value="ECO:0007669"/>
    <property type="project" value="InterPro"/>
</dbReference>
<feature type="domain" description="HTH luxR-type" evidence="5">
    <location>
        <begin position="157"/>
        <end position="222"/>
    </location>
</feature>
<dbReference type="InterPro" id="IPR058245">
    <property type="entry name" value="NreC/VraR/RcsB-like_REC"/>
</dbReference>
<dbReference type="PROSITE" id="PS50043">
    <property type="entry name" value="HTH_LUXR_2"/>
    <property type="match status" value="1"/>
</dbReference>
<feature type="modified residue" description="4-aspartylphosphate" evidence="3">
    <location>
        <position position="67"/>
    </location>
</feature>
<keyword evidence="4" id="KW-0472">Membrane</keyword>
<keyword evidence="8" id="KW-1185">Reference proteome</keyword>
<dbReference type="EMBL" id="AP014648">
    <property type="protein sequence ID" value="BAQ15904.1"/>
    <property type="molecule type" value="Genomic_DNA"/>
</dbReference>
<evidence type="ECO:0000256" key="2">
    <source>
        <dbReference type="ARBA" id="ARBA00023125"/>
    </source>
</evidence>
<dbReference type="CDD" id="cd17535">
    <property type="entry name" value="REC_NarL-like"/>
    <property type="match status" value="1"/>
</dbReference>
<evidence type="ECO:0000313" key="8">
    <source>
        <dbReference type="Proteomes" id="UP000031643"/>
    </source>
</evidence>
<dbReference type="STRING" id="1384459.GL4_0436"/>
<dbReference type="HOGENOM" id="CLU_000445_90_0_5"/>
<evidence type="ECO:0008006" key="9">
    <source>
        <dbReference type="Google" id="ProtNLM"/>
    </source>
</evidence>
<evidence type="ECO:0000256" key="3">
    <source>
        <dbReference type="PROSITE-ProRule" id="PRU00169"/>
    </source>
</evidence>
<protein>
    <recommendedName>
        <fullName evidence="9">Two-component response regulator</fullName>
    </recommendedName>
</protein>
<evidence type="ECO:0000259" key="5">
    <source>
        <dbReference type="PROSITE" id="PS50043"/>
    </source>
</evidence>
<feature type="transmembrane region" description="Helical" evidence="4">
    <location>
        <begin position="62"/>
        <end position="81"/>
    </location>
</feature>
<dbReference type="GO" id="GO:0006355">
    <property type="term" value="P:regulation of DNA-templated transcription"/>
    <property type="evidence" value="ECO:0007669"/>
    <property type="project" value="InterPro"/>
</dbReference>
<dbReference type="Pfam" id="PF00072">
    <property type="entry name" value="Response_reg"/>
    <property type="match status" value="1"/>
</dbReference>
<dbReference type="Proteomes" id="UP000031643">
    <property type="component" value="Chromosome"/>
</dbReference>
<dbReference type="InterPro" id="IPR036388">
    <property type="entry name" value="WH-like_DNA-bd_sf"/>
</dbReference>
<dbReference type="KEGG" id="mcg:GL4_0436"/>
<name>A0A0A8K1Q1_9HYPH</name>
<evidence type="ECO:0000256" key="1">
    <source>
        <dbReference type="ARBA" id="ARBA00022553"/>
    </source>
</evidence>
<dbReference type="Gene3D" id="1.10.10.10">
    <property type="entry name" value="Winged helix-like DNA-binding domain superfamily/Winged helix DNA-binding domain"/>
    <property type="match status" value="1"/>
</dbReference>
<dbReference type="Gene3D" id="3.40.50.2300">
    <property type="match status" value="1"/>
</dbReference>
<keyword evidence="4" id="KW-0812">Transmembrane</keyword>
<organism evidence="7 8">
    <name type="scientific">Methyloceanibacter caenitepidi</name>
    <dbReference type="NCBI Taxonomy" id="1384459"/>
    <lineage>
        <taxon>Bacteria</taxon>
        <taxon>Pseudomonadati</taxon>
        <taxon>Pseudomonadota</taxon>
        <taxon>Alphaproteobacteria</taxon>
        <taxon>Hyphomicrobiales</taxon>
        <taxon>Hyphomicrobiaceae</taxon>
        <taxon>Methyloceanibacter</taxon>
    </lineage>
</organism>
<keyword evidence="4" id="KW-1133">Transmembrane helix</keyword>
<dbReference type="InterPro" id="IPR000792">
    <property type="entry name" value="Tscrpt_reg_LuxR_C"/>
</dbReference>
<dbReference type="CDD" id="cd06170">
    <property type="entry name" value="LuxR_C_like"/>
    <property type="match status" value="1"/>
</dbReference>
<dbReference type="GO" id="GO:0003677">
    <property type="term" value="F:DNA binding"/>
    <property type="evidence" value="ECO:0007669"/>
    <property type="project" value="UniProtKB-KW"/>
</dbReference>
<evidence type="ECO:0000259" key="6">
    <source>
        <dbReference type="PROSITE" id="PS50110"/>
    </source>
</evidence>
<dbReference type="PRINTS" id="PR00038">
    <property type="entry name" value="HTHLUXR"/>
</dbReference>
<proteinExistence type="predicted"/>
<keyword evidence="1 3" id="KW-0597">Phosphoprotein</keyword>
<reference evidence="7 8" key="1">
    <citation type="submission" date="2014-09" db="EMBL/GenBank/DDBJ databases">
        <title>Genome sequencing of Methyloceanibacter caenitepidi Gela4.</title>
        <authorList>
            <person name="Takeuchi M."/>
            <person name="Susumu S."/>
            <person name="Kamagata Y."/>
            <person name="Oshima K."/>
            <person name="Hattori M."/>
            <person name="Iwasaki W."/>
        </authorList>
    </citation>
    <scope>NUCLEOTIDE SEQUENCE [LARGE SCALE GENOMIC DNA]</scope>
    <source>
        <strain evidence="7 8">Gela4</strain>
    </source>
</reference>
<dbReference type="InterPro" id="IPR011006">
    <property type="entry name" value="CheY-like_superfamily"/>
</dbReference>
<dbReference type="RefSeq" id="WP_052464052.1">
    <property type="nucleotide sequence ID" value="NZ_AP014648.1"/>
</dbReference>
<dbReference type="PROSITE" id="PS50110">
    <property type="entry name" value="RESPONSE_REGULATORY"/>
    <property type="match status" value="1"/>
</dbReference>
<dbReference type="SUPFAM" id="SSF52172">
    <property type="entry name" value="CheY-like"/>
    <property type="match status" value="1"/>
</dbReference>
<dbReference type="InterPro" id="IPR016032">
    <property type="entry name" value="Sig_transdc_resp-reg_C-effctor"/>
</dbReference>
<dbReference type="PANTHER" id="PTHR43214:SF43">
    <property type="entry name" value="TWO-COMPONENT RESPONSE REGULATOR"/>
    <property type="match status" value="1"/>
</dbReference>
<dbReference type="InterPro" id="IPR039420">
    <property type="entry name" value="WalR-like"/>
</dbReference>
<dbReference type="AlphaFoldDB" id="A0A0A8K1Q1"/>
<evidence type="ECO:0000256" key="4">
    <source>
        <dbReference type="SAM" id="Phobius"/>
    </source>
</evidence>
<dbReference type="SMART" id="SM00448">
    <property type="entry name" value="REC"/>
    <property type="match status" value="1"/>
</dbReference>